<evidence type="ECO:0000313" key="2">
    <source>
        <dbReference type="EMBL" id="CRZ09979.1"/>
    </source>
</evidence>
<sequence>MSELLWRLNPFAAAKPPQDGQTYYRGRLTKVLRLSIRDLPSFSDHKPSTTQSMLSFVAKDSVATENTLENVKLLLLQSSQALHQNEITIKTLMAARDKFKEERDKRPSPEEFEVLHRQLNAQLDRAKQDRIQIKQMQDISEKQESVLAQTEQSLLDANAARSDLVGKVKLLSASYADVQSLSKDLARQLTLSKEENARLLEQIHLKDEDLQKCYQRLQTSISMQGELRTQLDTNGAIDPFLKDNRELAHLTRIYLSVTSVKEDDVSPEDMLLSIEQHINNQNINGVLGGEYSSLISRIYSCCNGRECNGASSLEMLQCIANDLSNQQCYCKSSEINANIDTNVSEGFRSADSELSIISHLYSRIPDISNDDVASVGDMITAIGDCLSGRLDRTATMALVASAVDLDVTSTSQSECNSVVCRNECQDLRLQLKDSLDSLRDLKVESKELKVSLSRLQNKYAETESQHSAAVEELQRVTSRCNALQLQLDTSISSSSTSQCGICESRNLMLRELEEQVLSALQDSELLQAQMIELRGTVAEQTAALEEKDFRIAQLQILSHSPRLPIIDENSPWQPSQTSMCEISTKFTTNV</sequence>
<dbReference type="EMBL" id="HACM01009537">
    <property type="protein sequence ID" value="CRZ09979.1"/>
    <property type="molecule type" value="Transcribed_RNA"/>
</dbReference>
<evidence type="ECO:0000256" key="1">
    <source>
        <dbReference type="SAM" id="Coils"/>
    </source>
</evidence>
<feature type="coiled-coil region" evidence="1">
    <location>
        <begin position="424"/>
        <end position="472"/>
    </location>
</feature>
<name>A0A0H5RMN1_9EUKA</name>
<organism evidence="2">
    <name type="scientific">Spongospora subterranea</name>
    <dbReference type="NCBI Taxonomy" id="70186"/>
    <lineage>
        <taxon>Eukaryota</taxon>
        <taxon>Sar</taxon>
        <taxon>Rhizaria</taxon>
        <taxon>Endomyxa</taxon>
        <taxon>Phytomyxea</taxon>
        <taxon>Plasmodiophorida</taxon>
        <taxon>Plasmodiophoridae</taxon>
        <taxon>Spongospora</taxon>
    </lineage>
</organism>
<reference evidence="2" key="1">
    <citation type="submission" date="2015-04" db="EMBL/GenBank/DDBJ databases">
        <title>The genome sequence of the plant pathogenic Rhizarian Plasmodiophora brassicae reveals insights in its biotrophic life cycle and the origin of chitin synthesis.</title>
        <authorList>
            <person name="Schwelm A."/>
            <person name="Fogelqvist J."/>
            <person name="Knaust A."/>
            <person name="Julke S."/>
            <person name="Lilja T."/>
            <person name="Dhandapani V."/>
            <person name="Bonilla-Rosso G."/>
            <person name="Karlsson M."/>
            <person name="Shevchenko A."/>
            <person name="Choi S.R."/>
            <person name="Kim H.G."/>
            <person name="Park J.Y."/>
            <person name="Lim Y.P."/>
            <person name="Ludwig-Muller J."/>
            <person name="Dixelius C."/>
        </authorList>
    </citation>
    <scope>NUCLEOTIDE SEQUENCE</scope>
    <source>
        <tissue evidence="2">Potato root galls</tissue>
    </source>
</reference>
<proteinExistence type="predicted"/>
<dbReference type="AlphaFoldDB" id="A0A0H5RMN1"/>
<accession>A0A0H5RMN1</accession>
<protein>
    <submittedName>
        <fullName evidence="2">Uncharacterized protein</fullName>
    </submittedName>
</protein>
<keyword evidence="1" id="KW-0175">Coiled coil</keyword>